<comment type="caution">
    <text evidence="1">The sequence shown here is derived from an EMBL/GenBank/DDBJ whole genome shotgun (WGS) entry which is preliminary data.</text>
</comment>
<proteinExistence type="predicted"/>
<dbReference type="EMBL" id="JAEVHL010000001">
    <property type="protein sequence ID" value="MBM0273974.1"/>
    <property type="molecule type" value="Genomic_DNA"/>
</dbReference>
<accession>A0ABS1Y9F9</accession>
<dbReference type="Proteomes" id="UP000622245">
    <property type="component" value="Unassembled WGS sequence"/>
</dbReference>
<sequence>MRKSQDRVLRVQAQLTDRDRLLLDWLSDHKVLTTFQISHALFGSLDFAQRRLLKLHQLGLVDRFRPLRAGGGSYPWHYVLDQIGAECVAATRDHTPPRPGQTVVRKRRLAASRTLDHLLGVNQFFTDLAGRARTAPQAQLERWWSEQRCAEPGAFDTTLLSPVRPDGHGVFSEGDRRVAFFAEFDSGLERPRVLLNKVSSYTVHAAMGGPAWPVLFWLPNTAQERALHDLLTGLRTSVPVATAARDSVPNGACAADAVWLVVGADDAPRRLLDLADLGEPAPDVDQIVDLAWPTRIPTPTHPLTTHRPDDV</sequence>
<reference evidence="1 2" key="1">
    <citation type="submission" date="2021-01" db="EMBL/GenBank/DDBJ databases">
        <title>Draft genome sequence of Micromonospora sp. strain STR1s_6.</title>
        <authorList>
            <person name="Karlyshev A."/>
            <person name="Jawad R."/>
        </authorList>
    </citation>
    <scope>NUCLEOTIDE SEQUENCE [LARGE SCALE GENOMIC DNA]</scope>
    <source>
        <strain evidence="1 2">STR1S-6</strain>
    </source>
</reference>
<name>A0ABS1Y9F9_9ACTN</name>
<dbReference type="RefSeq" id="WP_203146408.1">
    <property type="nucleotide sequence ID" value="NZ_JAEVHL010000001.1"/>
</dbReference>
<evidence type="ECO:0000313" key="2">
    <source>
        <dbReference type="Proteomes" id="UP000622245"/>
    </source>
</evidence>
<dbReference type="Pfam" id="PF13814">
    <property type="entry name" value="Replic_Relax"/>
    <property type="match status" value="1"/>
</dbReference>
<evidence type="ECO:0000313" key="1">
    <source>
        <dbReference type="EMBL" id="MBM0273974.1"/>
    </source>
</evidence>
<keyword evidence="2" id="KW-1185">Reference proteome</keyword>
<protein>
    <submittedName>
        <fullName evidence="1">Replication-relaxation family protein</fullName>
    </submittedName>
</protein>
<dbReference type="InterPro" id="IPR025855">
    <property type="entry name" value="Replic_Relax"/>
</dbReference>
<organism evidence="1 2">
    <name type="scientific">Micromonospora tarensis</name>
    <dbReference type="NCBI Taxonomy" id="2806100"/>
    <lineage>
        <taxon>Bacteria</taxon>
        <taxon>Bacillati</taxon>
        <taxon>Actinomycetota</taxon>
        <taxon>Actinomycetes</taxon>
        <taxon>Micromonosporales</taxon>
        <taxon>Micromonosporaceae</taxon>
        <taxon>Micromonospora</taxon>
    </lineage>
</organism>
<gene>
    <name evidence="1" type="ORF">JM949_00110</name>
</gene>